<comment type="caution">
    <text evidence="1">The sequence shown here is derived from an EMBL/GenBank/DDBJ whole genome shotgun (WGS) entry which is preliminary data.</text>
</comment>
<proteinExistence type="predicted"/>
<dbReference type="EMBL" id="JAQOSK010000003">
    <property type="protein sequence ID" value="MDC2954845.1"/>
    <property type="molecule type" value="Genomic_DNA"/>
</dbReference>
<protein>
    <submittedName>
        <fullName evidence="1">DUF2180 family protein</fullName>
    </submittedName>
</protein>
<gene>
    <name evidence="1" type="ORF">PO587_10250</name>
</gene>
<dbReference type="RefSeq" id="WP_200697785.1">
    <property type="nucleotide sequence ID" value="NZ_JAQOSK010000003.1"/>
</dbReference>
<dbReference type="Proteomes" id="UP001221328">
    <property type="component" value="Unassembled WGS sequence"/>
</dbReference>
<accession>A0ABT5FQU0</accession>
<evidence type="ECO:0000313" key="1">
    <source>
        <dbReference type="EMBL" id="MDC2954845.1"/>
    </source>
</evidence>
<keyword evidence="2" id="KW-1185">Reference proteome</keyword>
<sequence>MNCYDCALKDTTAPAVAVCDRCGCGVCLRHAHVVGRLMERAPGSGPSVGRRLARRVTCPSCHEAEDFDHVTCAG</sequence>
<evidence type="ECO:0000313" key="2">
    <source>
        <dbReference type="Proteomes" id="UP001221328"/>
    </source>
</evidence>
<reference evidence="1 2" key="1">
    <citation type="journal article" date="2015" name="Int. J. Syst. Evol. Microbiol.">
        <title>Streptomyces gilvifuscus sp. nov., an actinomycete that produces antibacterial compounds isolated from soil.</title>
        <authorList>
            <person name="Nguyen T.M."/>
            <person name="Kim J."/>
        </authorList>
    </citation>
    <scope>NUCLEOTIDE SEQUENCE [LARGE SCALE GENOMIC DNA]</scope>
    <source>
        <strain evidence="1 2">T113</strain>
    </source>
</reference>
<dbReference type="InterPro" id="IPR017211">
    <property type="entry name" value="UCP037465_Znf"/>
</dbReference>
<organism evidence="1 2">
    <name type="scientific">Streptomyces gilvifuscus</name>
    <dbReference type="NCBI Taxonomy" id="1550617"/>
    <lineage>
        <taxon>Bacteria</taxon>
        <taxon>Bacillati</taxon>
        <taxon>Actinomycetota</taxon>
        <taxon>Actinomycetes</taxon>
        <taxon>Kitasatosporales</taxon>
        <taxon>Streptomycetaceae</taxon>
        <taxon>Streptomyces</taxon>
    </lineage>
</organism>
<dbReference type="Pfam" id="PF09947">
    <property type="entry name" value="DUF2180"/>
    <property type="match status" value="1"/>
</dbReference>
<name>A0ABT5FQU0_9ACTN</name>